<dbReference type="OrthoDB" id="5695497at2"/>
<feature type="binding site" evidence="2">
    <location>
        <position position="79"/>
    </location>
    <ligand>
        <name>7-chloro-L-tryptophan</name>
        <dbReference type="ChEBI" id="CHEBI:58713"/>
    </ligand>
</feature>
<dbReference type="Pfam" id="PF04820">
    <property type="entry name" value="Trp_halogenase"/>
    <property type="match status" value="1"/>
</dbReference>
<keyword evidence="4" id="KW-1185">Reference proteome</keyword>
<dbReference type="SUPFAM" id="SSF51905">
    <property type="entry name" value="FAD/NAD(P)-binding domain"/>
    <property type="match status" value="1"/>
</dbReference>
<evidence type="ECO:0000256" key="2">
    <source>
        <dbReference type="PIRSR" id="PIRSR011396-2"/>
    </source>
</evidence>
<feature type="binding site" evidence="2">
    <location>
        <position position="345"/>
    </location>
    <ligand>
        <name>FAD</name>
        <dbReference type="ChEBI" id="CHEBI:57692"/>
    </ligand>
</feature>
<proteinExistence type="predicted"/>
<reference evidence="4" key="1">
    <citation type="submission" date="2016-10" db="EMBL/GenBank/DDBJ databases">
        <authorList>
            <person name="Varghese N."/>
            <person name="Submissions S."/>
        </authorList>
    </citation>
    <scope>NUCLEOTIDE SEQUENCE [LARGE SCALE GENOMIC DNA]</scope>
    <source>
        <strain evidence="4">CGMCC 1.3431</strain>
    </source>
</reference>
<dbReference type="GO" id="GO:0004497">
    <property type="term" value="F:monooxygenase activity"/>
    <property type="evidence" value="ECO:0007669"/>
    <property type="project" value="InterPro"/>
</dbReference>
<keyword evidence="2" id="KW-0285">Flavoprotein</keyword>
<keyword evidence="2" id="KW-0547">Nucleotide-binding</keyword>
<dbReference type="InterPro" id="IPR050816">
    <property type="entry name" value="Flavin-dep_Halogenase_NPB"/>
</dbReference>
<dbReference type="RefSeq" id="WP_090647541.1">
    <property type="nucleotide sequence ID" value="NZ_CBCRYE010000001.1"/>
</dbReference>
<dbReference type="AlphaFoldDB" id="A0A1G4RTM2"/>
<dbReference type="PIRSF" id="PIRSF011396">
    <property type="entry name" value="Trp_halogenase"/>
    <property type="match status" value="1"/>
</dbReference>
<name>A0A1G4RTM2_9CAUL</name>
<dbReference type="InterPro" id="IPR033856">
    <property type="entry name" value="Trp_halogen"/>
</dbReference>
<dbReference type="PANTHER" id="PTHR43747:SF4">
    <property type="entry name" value="FLAVIN-DEPENDENT TRYPTOPHAN HALOGENASE"/>
    <property type="match status" value="1"/>
</dbReference>
<dbReference type="GO" id="GO:0000166">
    <property type="term" value="F:nucleotide binding"/>
    <property type="evidence" value="ECO:0007669"/>
    <property type="project" value="UniProtKB-KW"/>
</dbReference>
<evidence type="ECO:0000256" key="1">
    <source>
        <dbReference type="PIRSR" id="PIRSR011396-1"/>
    </source>
</evidence>
<feature type="binding site" evidence="2">
    <location>
        <position position="332"/>
    </location>
    <ligand>
        <name>FAD</name>
        <dbReference type="ChEBI" id="CHEBI:57692"/>
    </ligand>
</feature>
<evidence type="ECO:0000313" key="4">
    <source>
        <dbReference type="Proteomes" id="UP000199150"/>
    </source>
</evidence>
<sequence length="503" mass="56870">MADSIRKIVVVGGGTAGWMAASALSKVFGTQKYSLTLIESDEIGTVGVGEATIPTIQEFNKLLELDENEFMKATNASFKLGIRFVDWKRQGSDYFHPFGVYGVDMNVNFTHYWMRYHLAGGNGDFGLFNPQTIAARMNRFGRMSEINPKAPNVNYAFHFDASLYAKFLRRYSEARGVVRQEGKIIGVSQHPESGDIASVTLESGQTIAGDLFIDCSGFRGLLIEQTLKTGYEDWSQWLPCNRAVAVPCDKISGITPYTMSTAREAGWQWRIPLQHRTGNGYVFCESHLSEDKAMDLILQRLDGKPQGQPRVIRFTTGHRKKQWNRNVIAMGLASGFLEPLESTSIYLVQEAIMKLIRFFPRDRITDSLRNSFNAEMFFAYDDVKDFLIAHYKVTEREDTPFWAYCKHMDIPDSLKARLESFAQHNLSLVKPNELFKEASWFAVLAGQGLMPKSYHPVADLMPEDEFRWRMDRVREGTAGLANSMPGHEAYITKACYSPALVKA</sequence>
<dbReference type="STRING" id="260084.SAMN02927928_2134"/>
<keyword evidence="2" id="KW-0274">FAD</keyword>
<gene>
    <name evidence="3" type="ORF">SAMN02927928_2134</name>
</gene>
<protein>
    <submittedName>
        <fullName evidence="3">Tryptophan halogenase</fullName>
    </submittedName>
</protein>
<evidence type="ECO:0000313" key="3">
    <source>
        <dbReference type="EMBL" id="SCW60342.1"/>
    </source>
</evidence>
<dbReference type="InterPro" id="IPR006905">
    <property type="entry name" value="Flavin_halogenase"/>
</dbReference>
<dbReference type="Gene3D" id="3.50.50.60">
    <property type="entry name" value="FAD/NAD(P)-binding domain"/>
    <property type="match status" value="1"/>
</dbReference>
<feature type="active site" evidence="1">
    <location>
        <position position="79"/>
    </location>
</feature>
<dbReference type="InterPro" id="IPR036188">
    <property type="entry name" value="FAD/NAD-bd_sf"/>
</dbReference>
<feature type="binding site" evidence="2">
    <location>
        <begin position="13"/>
        <end position="16"/>
    </location>
    <ligand>
        <name>FAD</name>
        <dbReference type="ChEBI" id="CHEBI:57692"/>
    </ligand>
</feature>
<accession>A0A1G4RTM2</accession>
<organism evidence="3 4">
    <name type="scientific">Asticcacaulis taihuensis</name>
    <dbReference type="NCBI Taxonomy" id="260084"/>
    <lineage>
        <taxon>Bacteria</taxon>
        <taxon>Pseudomonadati</taxon>
        <taxon>Pseudomonadota</taxon>
        <taxon>Alphaproteobacteria</taxon>
        <taxon>Caulobacterales</taxon>
        <taxon>Caulobacteraceae</taxon>
        <taxon>Asticcacaulis</taxon>
    </lineage>
</organism>
<feature type="binding site" evidence="2">
    <location>
        <position position="341"/>
    </location>
    <ligand>
        <name>L-tryptophan</name>
        <dbReference type="ChEBI" id="CHEBI:57912"/>
    </ligand>
</feature>
<dbReference type="PANTHER" id="PTHR43747">
    <property type="entry name" value="FAD-BINDING PROTEIN"/>
    <property type="match status" value="1"/>
</dbReference>
<dbReference type="Proteomes" id="UP000199150">
    <property type="component" value="Unassembled WGS sequence"/>
</dbReference>
<dbReference type="EMBL" id="FMTS01000003">
    <property type="protein sequence ID" value="SCW60342.1"/>
    <property type="molecule type" value="Genomic_DNA"/>
</dbReference>